<dbReference type="Gene3D" id="3.90.420.10">
    <property type="entry name" value="Oxidoreductase, molybdopterin-binding domain"/>
    <property type="match status" value="1"/>
</dbReference>
<dbReference type="SUPFAM" id="SSF56524">
    <property type="entry name" value="Oxidoreductase molybdopterin-binding domain"/>
    <property type="match status" value="1"/>
</dbReference>
<accession>A0A553WBC6</accession>
<dbReference type="AlphaFoldDB" id="A0A553WBC6"/>
<evidence type="ECO:0000259" key="1">
    <source>
        <dbReference type="Pfam" id="PF00174"/>
    </source>
</evidence>
<sequence length="258" mass="28666">MSGSNILLPRRRFLTGAALGGSGLLLSGCDALTEDPGFRSLLRTGEALNKGAHRLIMDRGALAREFSESDMSPVFKANGSISGGTPEYAAHVADKFVRWSLRIDGMVKNPQNFDLKTLMAMPSREQITRHDCVEGWSAIGKWRGTPLRLLLQAAGLSTRARYIVFHCADQWGPGVPYYESIDLIDAFHPQTILAWSMNDGILPVKHGAPLRLRVERQLGYKQAKYVMRVEATDDLSKFYGGKGGYWEDAHDYDWYAGI</sequence>
<name>A0A553WBC6_9SPHN</name>
<dbReference type="EMBL" id="VKKU01000002">
    <property type="protein sequence ID" value="TSB01983.1"/>
    <property type="molecule type" value="Genomic_DNA"/>
</dbReference>
<dbReference type="Proteomes" id="UP000320160">
    <property type="component" value="Unassembled WGS sequence"/>
</dbReference>
<protein>
    <submittedName>
        <fullName evidence="2">Molybdopterin-dependent oxidoreductase</fullName>
    </submittedName>
</protein>
<dbReference type="PROSITE" id="PS51318">
    <property type="entry name" value="TAT"/>
    <property type="match status" value="1"/>
</dbReference>
<dbReference type="OrthoDB" id="9795587at2"/>
<gene>
    <name evidence="2" type="ORF">FOM92_12615</name>
</gene>
<dbReference type="PANTHER" id="PTHR43032:SF2">
    <property type="entry name" value="BLL0505 PROTEIN"/>
    <property type="match status" value="1"/>
</dbReference>
<feature type="domain" description="Oxidoreductase molybdopterin-binding" evidence="1">
    <location>
        <begin position="97"/>
        <end position="235"/>
    </location>
</feature>
<evidence type="ECO:0000313" key="2">
    <source>
        <dbReference type="EMBL" id="TSB01983.1"/>
    </source>
</evidence>
<dbReference type="InterPro" id="IPR000572">
    <property type="entry name" value="OxRdtase_Mopterin-bd_dom"/>
</dbReference>
<dbReference type="RefSeq" id="WP_143777203.1">
    <property type="nucleotide sequence ID" value="NZ_VKKU01000002.1"/>
</dbReference>
<keyword evidence="3" id="KW-1185">Reference proteome</keyword>
<dbReference type="Pfam" id="PF00174">
    <property type="entry name" value="Oxidored_molyb"/>
    <property type="match status" value="1"/>
</dbReference>
<proteinExistence type="predicted"/>
<dbReference type="InterPro" id="IPR006311">
    <property type="entry name" value="TAT_signal"/>
</dbReference>
<evidence type="ECO:0000313" key="3">
    <source>
        <dbReference type="Proteomes" id="UP000320160"/>
    </source>
</evidence>
<organism evidence="2 3">
    <name type="scientific">Sphingorhabdus contaminans</name>
    <dbReference type="NCBI Taxonomy" id="1343899"/>
    <lineage>
        <taxon>Bacteria</taxon>
        <taxon>Pseudomonadati</taxon>
        <taxon>Pseudomonadota</taxon>
        <taxon>Alphaproteobacteria</taxon>
        <taxon>Sphingomonadales</taxon>
        <taxon>Sphingomonadaceae</taxon>
        <taxon>Sphingorhabdus</taxon>
    </lineage>
</organism>
<dbReference type="InterPro" id="IPR036374">
    <property type="entry name" value="OxRdtase_Mopterin-bd_sf"/>
</dbReference>
<reference evidence="2 3" key="1">
    <citation type="submission" date="2019-07" db="EMBL/GenBank/DDBJ databases">
        <authorList>
            <person name="Park M."/>
        </authorList>
    </citation>
    <scope>NUCLEOTIDE SEQUENCE [LARGE SCALE GENOMIC DNA]</scope>
    <source>
        <strain evidence="2 3">KCTC32445</strain>
    </source>
</reference>
<dbReference type="PANTHER" id="PTHR43032">
    <property type="entry name" value="PROTEIN-METHIONINE-SULFOXIDE REDUCTASE"/>
    <property type="match status" value="1"/>
</dbReference>
<comment type="caution">
    <text evidence="2">The sequence shown here is derived from an EMBL/GenBank/DDBJ whole genome shotgun (WGS) entry which is preliminary data.</text>
</comment>